<dbReference type="InterPro" id="IPR018389">
    <property type="entry name" value="DctP_fam"/>
</dbReference>
<evidence type="ECO:0000313" key="3">
    <source>
        <dbReference type="EMBL" id="BBI53669.1"/>
    </source>
</evidence>
<evidence type="ECO:0000313" key="4">
    <source>
        <dbReference type="Proteomes" id="UP000289555"/>
    </source>
</evidence>
<keyword evidence="1 2" id="KW-0732">Signal</keyword>
<dbReference type="PANTHER" id="PTHR33376:SF5">
    <property type="entry name" value="EXTRACYTOPLASMIC SOLUTE RECEPTOR PROTEIN"/>
    <property type="match status" value="1"/>
</dbReference>
<gene>
    <name evidence="3" type="ORF">HORIV_60900</name>
</gene>
<dbReference type="Gene3D" id="3.40.190.170">
    <property type="entry name" value="Bacterial extracellular solute-binding protein, family 7"/>
    <property type="match status" value="1"/>
</dbReference>
<dbReference type="NCBIfam" id="NF037995">
    <property type="entry name" value="TRAP_S1"/>
    <property type="match status" value="1"/>
</dbReference>
<reference evidence="4" key="1">
    <citation type="journal article" date="2019" name="Microbiol. Resour. Announc.">
        <title>Complete Genome Sequence of Halomonas olivaria, a Moderately Halophilic Bacterium Isolated from Olive Processing Effluents, Obtained by Nanopore Sequencing.</title>
        <authorList>
            <person name="Nagata S."/>
            <person name="Ii K.M."/>
            <person name="Tsukimi T."/>
            <person name="Miura M.C."/>
            <person name="Galipon J."/>
            <person name="Arakawa K."/>
        </authorList>
    </citation>
    <scope>NUCLEOTIDE SEQUENCE [LARGE SCALE GENOMIC DNA]</scope>
    <source>
        <strain evidence="4">TYRC17</strain>
    </source>
</reference>
<keyword evidence="4" id="KW-1185">Reference proteome</keyword>
<dbReference type="InterPro" id="IPR038404">
    <property type="entry name" value="TRAP_DctP_sf"/>
</dbReference>
<dbReference type="EMBL" id="AP019416">
    <property type="protein sequence ID" value="BBI53669.1"/>
    <property type="molecule type" value="Genomic_DNA"/>
</dbReference>
<feature type="chain" id="PRO_5047238387" evidence="2">
    <location>
        <begin position="38"/>
        <end position="355"/>
    </location>
</feature>
<protein>
    <submittedName>
        <fullName evidence="3">Lactate-binding periplasmic protein</fullName>
    </submittedName>
</protein>
<dbReference type="Gene3D" id="3.40.190.10">
    <property type="entry name" value="Periplasmic binding protein-like II"/>
    <property type="match status" value="1"/>
</dbReference>
<name>A0ABN5X307_9GAMM</name>
<dbReference type="Pfam" id="PF03480">
    <property type="entry name" value="DctP"/>
    <property type="match status" value="1"/>
</dbReference>
<feature type="signal peptide" evidence="2">
    <location>
        <begin position="1"/>
        <end position="37"/>
    </location>
</feature>
<dbReference type="PIRSF" id="PIRSF039026">
    <property type="entry name" value="SiaP"/>
    <property type="match status" value="1"/>
</dbReference>
<accession>A0ABN5X307</accession>
<sequence>MESIVNLTTINKSWFFLKTIAAVSAMTACVAPSVAIAEELPSVNWRMQALWDAGTTPYEYEEKFVERVSELTDGRFEIRLFAGGQLAPSAQAFEAVRAGAFQMMKTFDGYEAGSIPAFAFTSTVPFGFPESDQYEAWFYEKGGIELARQAYASAGLYYIAPTVYGQEPIHSKFPIESLDDLDGKKGRFVGLASTVMSEFGVSTTGLPTAEVYQALEKGVIDLADRGDLTANFEAGLGEVAGYIAVPGFHQPTTATSYVANQAAYDSLPDSYKAALEVAAREISSSLRQHILAQDTVALEEFEAQGVQITHLSPDLIAEGRPTAMNAWRRAAGDDELANEILNSQIEFMQELGLID</sequence>
<dbReference type="InterPro" id="IPR026289">
    <property type="entry name" value="SBP_TakP-like"/>
</dbReference>
<dbReference type="PANTHER" id="PTHR33376">
    <property type="match status" value="1"/>
</dbReference>
<evidence type="ECO:0000256" key="1">
    <source>
        <dbReference type="ARBA" id="ARBA00022729"/>
    </source>
</evidence>
<proteinExistence type="predicted"/>
<dbReference type="Proteomes" id="UP000289555">
    <property type="component" value="Chromosome"/>
</dbReference>
<evidence type="ECO:0000256" key="2">
    <source>
        <dbReference type="SAM" id="SignalP"/>
    </source>
</evidence>
<organism evidence="3 4">
    <name type="scientific">Vreelandella olivaria</name>
    <dbReference type="NCBI Taxonomy" id="390919"/>
    <lineage>
        <taxon>Bacteria</taxon>
        <taxon>Pseudomonadati</taxon>
        <taxon>Pseudomonadota</taxon>
        <taxon>Gammaproteobacteria</taxon>
        <taxon>Oceanospirillales</taxon>
        <taxon>Halomonadaceae</taxon>
        <taxon>Vreelandella</taxon>
    </lineage>
</organism>